<evidence type="ECO:0000259" key="5">
    <source>
        <dbReference type="Pfam" id="PF00753"/>
    </source>
</evidence>
<feature type="domain" description="Metallo-beta-lactamase" evidence="5">
    <location>
        <begin position="62"/>
        <end position="144"/>
    </location>
</feature>
<keyword evidence="4" id="KW-0862">Zinc</keyword>
<gene>
    <name evidence="6" type="ORF">N7460_003330</name>
</gene>
<accession>A0AAD6NDL6</accession>
<dbReference type="GO" id="GO:0016787">
    <property type="term" value="F:hydrolase activity"/>
    <property type="evidence" value="ECO:0007669"/>
    <property type="project" value="UniProtKB-KW"/>
</dbReference>
<comment type="similarity">
    <text evidence="1">Belongs to the metallo-beta-lactamase superfamily.</text>
</comment>
<organism evidence="6 7">
    <name type="scientific">Penicillium canescens</name>
    <dbReference type="NCBI Taxonomy" id="5083"/>
    <lineage>
        <taxon>Eukaryota</taxon>
        <taxon>Fungi</taxon>
        <taxon>Dikarya</taxon>
        <taxon>Ascomycota</taxon>
        <taxon>Pezizomycotina</taxon>
        <taxon>Eurotiomycetes</taxon>
        <taxon>Eurotiomycetidae</taxon>
        <taxon>Eurotiales</taxon>
        <taxon>Aspergillaceae</taxon>
        <taxon>Penicillium</taxon>
    </lineage>
</organism>
<dbReference type="InterPro" id="IPR051013">
    <property type="entry name" value="MBL_superfamily_lactonases"/>
</dbReference>
<dbReference type="InterPro" id="IPR036866">
    <property type="entry name" value="RibonucZ/Hydroxyglut_hydro"/>
</dbReference>
<dbReference type="GO" id="GO:0046872">
    <property type="term" value="F:metal ion binding"/>
    <property type="evidence" value="ECO:0007669"/>
    <property type="project" value="UniProtKB-KW"/>
</dbReference>
<dbReference type="PANTHER" id="PTHR42978:SF5">
    <property type="entry name" value="METALLO-BETA-LACTAMASE DOMAIN-CONTAINING PROTEIN"/>
    <property type="match status" value="1"/>
</dbReference>
<keyword evidence="3" id="KW-0378">Hydrolase</keyword>
<keyword evidence="2" id="KW-0479">Metal-binding</keyword>
<comment type="caution">
    <text evidence="6">The sequence shown here is derived from an EMBL/GenBank/DDBJ whole genome shotgun (WGS) entry which is preliminary data.</text>
</comment>
<dbReference type="Pfam" id="PF00753">
    <property type="entry name" value="Lactamase_B"/>
    <property type="match status" value="1"/>
</dbReference>
<dbReference type="Gene3D" id="3.60.15.10">
    <property type="entry name" value="Ribonuclease Z/Hydroxyacylglutathione hydrolase-like"/>
    <property type="match status" value="1"/>
</dbReference>
<dbReference type="Proteomes" id="UP001219568">
    <property type="component" value="Unassembled WGS sequence"/>
</dbReference>
<protein>
    <submittedName>
        <fullName evidence="6">Metallo-beta-lactamase superfamily protein</fullName>
    </submittedName>
</protein>
<evidence type="ECO:0000313" key="6">
    <source>
        <dbReference type="EMBL" id="KAJ6052796.1"/>
    </source>
</evidence>
<dbReference type="SUPFAM" id="SSF56281">
    <property type="entry name" value="Metallo-hydrolase/oxidoreductase"/>
    <property type="match status" value="1"/>
</dbReference>
<dbReference type="EMBL" id="JAQJZL010000002">
    <property type="protein sequence ID" value="KAJ6052796.1"/>
    <property type="molecule type" value="Genomic_DNA"/>
</dbReference>
<keyword evidence="7" id="KW-1185">Reference proteome</keyword>
<evidence type="ECO:0000256" key="2">
    <source>
        <dbReference type="ARBA" id="ARBA00022723"/>
    </source>
</evidence>
<proteinExistence type="inferred from homology"/>
<evidence type="ECO:0000256" key="4">
    <source>
        <dbReference type="ARBA" id="ARBA00022833"/>
    </source>
</evidence>
<dbReference type="AlphaFoldDB" id="A0AAD6NDL6"/>
<evidence type="ECO:0000256" key="1">
    <source>
        <dbReference type="ARBA" id="ARBA00007749"/>
    </source>
</evidence>
<name>A0AAD6NDL6_PENCN</name>
<evidence type="ECO:0000256" key="3">
    <source>
        <dbReference type="ARBA" id="ARBA00022801"/>
    </source>
</evidence>
<dbReference type="PANTHER" id="PTHR42978">
    <property type="entry name" value="QUORUM-QUENCHING LACTONASE YTNP-RELATED-RELATED"/>
    <property type="match status" value="1"/>
</dbReference>
<reference evidence="6" key="2">
    <citation type="submission" date="2023-01" db="EMBL/GenBank/DDBJ databases">
        <authorList>
            <person name="Petersen C."/>
        </authorList>
    </citation>
    <scope>NUCLEOTIDE SEQUENCE</scope>
    <source>
        <strain evidence="6">IBT 15450</strain>
    </source>
</reference>
<sequence>MVSLDLPQSTITVEVSLIDSVPCDLSIRDDYHNLAPRFAERCTSTASGGWKIHSPHGISDILVDNGTPLDEVNAIIWSHFHFDHNGDASLFPSSTDLIVEPGSPAASLPDGQSKLIPRSNLMTGRLTIGRFPAVDWFEDGSFYLLHTPAEHLVGLARVQSDSFFLMGAVSDASYSFYFGGFGKRVVKEDGKLTYANLIDIGS</sequence>
<evidence type="ECO:0000313" key="7">
    <source>
        <dbReference type="Proteomes" id="UP001219568"/>
    </source>
</evidence>
<dbReference type="InterPro" id="IPR001279">
    <property type="entry name" value="Metallo-B-lactamas"/>
</dbReference>
<reference evidence="6" key="1">
    <citation type="journal article" date="2023" name="IMA Fungus">
        <title>Comparative genomic study of the Penicillium genus elucidates a diverse pangenome and 15 lateral gene transfer events.</title>
        <authorList>
            <person name="Petersen C."/>
            <person name="Sorensen T."/>
            <person name="Nielsen M.R."/>
            <person name="Sondergaard T.E."/>
            <person name="Sorensen J.L."/>
            <person name="Fitzpatrick D.A."/>
            <person name="Frisvad J.C."/>
            <person name="Nielsen K.L."/>
        </authorList>
    </citation>
    <scope>NUCLEOTIDE SEQUENCE</scope>
    <source>
        <strain evidence="6">IBT 15450</strain>
    </source>
</reference>